<dbReference type="AlphaFoldDB" id="A0A9N7UH20"/>
<accession>A0A9N7UH20</accession>
<comment type="caution">
    <text evidence="1">The sequence shown here is derived from an EMBL/GenBank/DDBJ whole genome shotgun (WGS) entry which is preliminary data.</text>
</comment>
<protein>
    <submittedName>
        <fullName evidence="1">Uncharacterized protein</fullName>
    </submittedName>
</protein>
<evidence type="ECO:0000313" key="2">
    <source>
        <dbReference type="Proteomes" id="UP001153269"/>
    </source>
</evidence>
<keyword evidence="2" id="KW-1185">Reference proteome</keyword>
<dbReference type="EMBL" id="CADEAL010001255">
    <property type="protein sequence ID" value="CAB1430645.1"/>
    <property type="molecule type" value="Genomic_DNA"/>
</dbReference>
<dbReference type="Proteomes" id="UP001153269">
    <property type="component" value="Unassembled WGS sequence"/>
</dbReference>
<sequence>MHAYHVKLVTGAWDSGVIFVFPLQLPHHGTRKGSPAHDLTITFDNSVVATTNTAWNLGKGSPAHDLTITFDNSVLATTNTAWNLGKGSPAHDLTITFDNSMVATTNTAWNLGVRLGGGGMKNILAPKWGITEKFDNR</sequence>
<reference evidence="1" key="1">
    <citation type="submission" date="2020-03" db="EMBL/GenBank/DDBJ databases">
        <authorList>
            <person name="Weist P."/>
        </authorList>
    </citation>
    <scope>NUCLEOTIDE SEQUENCE</scope>
</reference>
<organism evidence="1 2">
    <name type="scientific">Pleuronectes platessa</name>
    <name type="common">European plaice</name>
    <dbReference type="NCBI Taxonomy" id="8262"/>
    <lineage>
        <taxon>Eukaryota</taxon>
        <taxon>Metazoa</taxon>
        <taxon>Chordata</taxon>
        <taxon>Craniata</taxon>
        <taxon>Vertebrata</taxon>
        <taxon>Euteleostomi</taxon>
        <taxon>Actinopterygii</taxon>
        <taxon>Neopterygii</taxon>
        <taxon>Teleostei</taxon>
        <taxon>Neoteleostei</taxon>
        <taxon>Acanthomorphata</taxon>
        <taxon>Carangaria</taxon>
        <taxon>Pleuronectiformes</taxon>
        <taxon>Pleuronectoidei</taxon>
        <taxon>Pleuronectidae</taxon>
        <taxon>Pleuronectes</taxon>
    </lineage>
</organism>
<name>A0A9N7UH20_PLEPL</name>
<evidence type="ECO:0000313" key="1">
    <source>
        <dbReference type="EMBL" id="CAB1430645.1"/>
    </source>
</evidence>
<gene>
    <name evidence="1" type="ORF">PLEPLA_LOCUS18627</name>
</gene>
<proteinExistence type="predicted"/>